<dbReference type="KEGG" id="clc:Calla_2449"/>
<dbReference type="NCBIfam" id="TIGR02619">
    <property type="entry name" value="putative CRISPR-associated protein, APE2256 family"/>
    <property type="match status" value="1"/>
</dbReference>
<sequence length="401" mass="46223">MPKYSNIVMTGGISAFNSSNVFYQYFAEFIENKSSYAGQNLEKVLEEICKEKGLTDKELERLVKERPNQISAEFSMLKGLKEKDLLDDIINISVIHSDTPDGIMAALINKKVIELVFKDSTVSLEKVEDVDISNEVKLQRSLGYFMKIVANELLKGTKETTFFAPIGGYKYMAYLGYVAGALFGYSSGYMYEKGQKLLTIPPIPIEINFDLITKNKNFIRNLLTEGQLNYQSLSPDEKEIVDTMPYFFEKVEIDGQEIVSANAFAEFIFGDYISTAVKVSPEVSDLISKNEQYRNFILNQLMGLIKKANSFFKDYRNYQGLRGELMHNENWGIDRPYLYKGSSNGNKLVFRCAYDFDYKSRILYIYKIWLNHDKYEREAEAIKNGKITIDMDKNKMFELEY</sequence>
<dbReference type="RefSeq" id="WP_014043413.1">
    <property type="nucleotide sequence ID" value="NC_015949.1"/>
</dbReference>
<dbReference type="AlphaFoldDB" id="G2PYQ6"/>
<feature type="domain" description="CRISPR system ring nuclease SSO1393-like" evidence="1">
    <location>
        <begin position="69"/>
        <end position="203"/>
    </location>
</feature>
<dbReference type="Gene3D" id="3.40.50.10770">
    <property type="entry name" value="Hypothetical protein VC1899 like domain (Restriction endonuclease-like)"/>
    <property type="match status" value="1"/>
</dbReference>
<dbReference type="EMBL" id="CP003001">
    <property type="protein sequence ID" value="AEM74975.1"/>
    <property type="molecule type" value="Genomic_DNA"/>
</dbReference>
<protein>
    <submittedName>
        <fullName evidence="2">CRISPR-associated protein, APE2256 family</fullName>
    </submittedName>
</protein>
<gene>
    <name evidence="2" type="ORF">Calla_2449</name>
</gene>
<accession>G2PYQ6</accession>
<evidence type="ECO:0000313" key="2">
    <source>
        <dbReference type="EMBL" id="AEM74975.1"/>
    </source>
</evidence>
<reference evidence="2 3" key="1">
    <citation type="submission" date="2011-08" db="EMBL/GenBank/DDBJ databases">
        <title>Complete sequence of Caldicellulosiruptor lactoaceticus 6A.</title>
        <authorList>
            <consortium name="US DOE Joint Genome Institute"/>
            <person name="Lucas S."/>
            <person name="Han J."/>
            <person name="Lapidus A."/>
            <person name="Cheng J.-F."/>
            <person name="Goodwin L."/>
            <person name="Pitluck S."/>
            <person name="Peters L."/>
            <person name="Davenport K."/>
            <person name="Detter J.C."/>
            <person name="Han C."/>
            <person name="Tapia R."/>
            <person name="Land M."/>
            <person name="Hauser L."/>
            <person name="Kyrpides N."/>
            <person name="Ivanova N."/>
            <person name="Ovchinnikova G."/>
            <person name="Pagani I."/>
            <person name="Blumer-Schuette S.E."/>
            <person name="Kelly R.M."/>
            <person name="Woyke T."/>
        </authorList>
    </citation>
    <scope>NUCLEOTIDE SEQUENCE [LARGE SCALE GENOMIC DNA]</scope>
    <source>
        <strain evidence="2 3">6A</strain>
    </source>
</reference>
<name>G2PYQ6_9FIRM</name>
<dbReference type="Proteomes" id="UP000009257">
    <property type="component" value="Chromosome"/>
</dbReference>
<proteinExistence type="predicted"/>
<dbReference type="Pfam" id="PF09651">
    <property type="entry name" value="Cas_APE2256"/>
    <property type="match status" value="1"/>
</dbReference>
<dbReference type="InterPro" id="IPR013442">
    <property type="entry name" value="SSO1393-like"/>
</dbReference>
<dbReference type="HOGENOM" id="CLU_057845_0_0_9"/>
<evidence type="ECO:0000259" key="1">
    <source>
        <dbReference type="Pfam" id="PF09651"/>
    </source>
</evidence>
<evidence type="ECO:0000313" key="3">
    <source>
        <dbReference type="Proteomes" id="UP000009257"/>
    </source>
</evidence>
<organism evidence="2 3">
    <name type="scientific">Caldicellulosiruptor acetigenus 6A</name>
    <dbReference type="NCBI Taxonomy" id="632516"/>
    <lineage>
        <taxon>Bacteria</taxon>
        <taxon>Bacillati</taxon>
        <taxon>Bacillota</taxon>
        <taxon>Bacillota incertae sedis</taxon>
        <taxon>Caldicellulosiruptorales</taxon>
        <taxon>Caldicellulosiruptoraceae</taxon>
        <taxon>Caldicellulosiruptor</taxon>
    </lineage>
</organism>